<comment type="caution">
    <text evidence="3">The sequence shown here is derived from an EMBL/GenBank/DDBJ whole genome shotgun (WGS) entry which is preliminary data.</text>
</comment>
<dbReference type="Proteomes" id="UP000708208">
    <property type="component" value="Unassembled WGS sequence"/>
</dbReference>
<dbReference type="GO" id="GO:0043531">
    <property type="term" value="F:ADP binding"/>
    <property type="evidence" value="ECO:0007669"/>
    <property type="project" value="InterPro"/>
</dbReference>
<organism evidence="3 4">
    <name type="scientific">Allacma fusca</name>
    <dbReference type="NCBI Taxonomy" id="39272"/>
    <lineage>
        <taxon>Eukaryota</taxon>
        <taxon>Metazoa</taxon>
        <taxon>Ecdysozoa</taxon>
        <taxon>Arthropoda</taxon>
        <taxon>Hexapoda</taxon>
        <taxon>Collembola</taxon>
        <taxon>Symphypleona</taxon>
        <taxon>Sminthuridae</taxon>
        <taxon>Allacma</taxon>
    </lineage>
</organism>
<evidence type="ECO:0000256" key="1">
    <source>
        <dbReference type="SAM" id="MobiDB-lite"/>
    </source>
</evidence>
<feature type="domain" description="NB-ARC" evidence="2">
    <location>
        <begin position="98"/>
        <end position="225"/>
    </location>
</feature>
<reference evidence="3" key="1">
    <citation type="submission" date="2021-06" db="EMBL/GenBank/DDBJ databases">
        <authorList>
            <person name="Hodson N. C."/>
            <person name="Mongue J. A."/>
            <person name="Jaron S. K."/>
        </authorList>
    </citation>
    <scope>NUCLEOTIDE SEQUENCE</scope>
</reference>
<dbReference type="GO" id="GO:0020037">
    <property type="term" value="F:heme binding"/>
    <property type="evidence" value="ECO:0007669"/>
    <property type="project" value="InterPro"/>
</dbReference>
<dbReference type="Pfam" id="PF00931">
    <property type="entry name" value="NB-ARC"/>
    <property type="match status" value="1"/>
</dbReference>
<dbReference type="InterPro" id="IPR002182">
    <property type="entry name" value="NB-ARC"/>
</dbReference>
<dbReference type="Pfam" id="PF00067">
    <property type="entry name" value="p450"/>
    <property type="match status" value="1"/>
</dbReference>
<feature type="compositionally biased region" description="Low complexity" evidence="1">
    <location>
        <begin position="13"/>
        <end position="23"/>
    </location>
</feature>
<dbReference type="GO" id="GO:0004497">
    <property type="term" value="F:monooxygenase activity"/>
    <property type="evidence" value="ECO:0007669"/>
    <property type="project" value="InterPro"/>
</dbReference>
<feature type="compositionally biased region" description="Basic and acidic residues" evidence="1">
    <location>
        <begin position="1"/>
        <end position="12"/>
    </location>
</feature>
<name>A0A8J2PD74_9HEXA</name>
<evidence type="ECO:0000313" key="4">
    <source>
        <dbReference type="Proteomes" id="UP000708208"/>
    </source>
</evidence>
<evidence type="ECO:0000313" key="3">
    <source>
        <dbReference type="EMBL" id="CAG7733922.1"/>
    </source>
</evidence>
<dbReference type="PANTHER" id="PTHR35205">
    <property type="entry name" value="NB-ARC AND TPR DOMAIN PROTEIN"/>
    <property type="match status" value="1"/>
</dbReference>
<dbReference type="GO" id="GO:0005506">
    <property type="term" value="F:iron ion binding"/>
    <property type="evidence" value="ECO:0007669"/>
    <property type="project" value="InterPro"/>
</dbReference>
<keyword evidence="4" id="KW-1185">Reference proteome</keyword>
<accession>A0A8J2PD74</accession>
<dbReference type="InterPro" id="IPR001128">
    <property type="entry name" value="Cyt_P450"/>
</dbReference>
<dbReference type="OrthoDB" id="8123811at2759"/>
<evidence type="ECO:0000259" key="2">
    <source>
        <dbReference type="Pfam" id="PF00931"/>
    </source>
</evidence>
<protein>
    <recommendedName>
        <fullName evidence="2">NB-ARC domain-containing protein</fullName>
    </recommendedName>
</protein>
<feature type="compositionally biased region" description="Polar residues" evidence="1">
    <location>
        <begin position="39"/>
        <end position="52"/>
    </location>
</feature>
<dbReference type="GO" id="GO:0016705">
    <property type="term" value="F:oxidoreductase activity, acting on paired donors, with incorporation or reduction of molecular oxygen"/>
    <property type="evidence" value="ECO:0007669"/>
    <property type="project" value="InterPro"/>
</dbReference>
<dbReference type="PANTHER" id="PTHR35205:SF1">
    <property type="entry name" value="ZU5 DOMAIN-CONTAINING PROTEIN"/>
    <property type="match status" value="1"/>
</dbReference>
<dbReference type="EMBL" id="CAJVCH010259083">
    <property type="protein sequence ID" value="CAG7733922.1"/>
    <property type="molecule type" value="Genomic_DNA"/>
</dbReference>
<gene>
    <name evidence="3" type="ORF">AFUS01_LOCUS22338</name>
</gene>
<proteinExistence type="predicted"/>
<dbReference type="AlphaFoldDB" id="A0A8J2PD74"/>
<feature type="region of interest" description="Disordered" evidence="1">
    <location>
        <begin position="1"/>
        <end position="52"/>
    </location>
</feature>
<sequence length="513" mass="57831">MDENEERTKETNSEASSSASSAETAFMKGENNVPVVSSGEKNTINVNPQSSSTLPDKRIEFNTQECVRTFTGRGEFIKTLHEKIWNSQPTENAIVLSKAIIICGMEGVGKTQVVRKYVQTYKHLYDNVIWINAEKKSEAISCFLRLAANNSITLDETDGKPKGEENILDAVYEFICRNEALIVYDNVGSNFDEDSFQKLLPRTVKPGWKIPSIIVTTRNHNWPDIKVQDLESFELSTSLSFLSGIPLEGTEEDQDLLQEVANLCQGLPLMLQHVLTYFRNKTETCGALGEPYTLREFLTKVNLNRPAIFSTKPADLAHPDVFTLFETTFADIASMNSGENALQCLDIMVLLNPDVIPTVLLKAIFKNYEQELAEGLILLHRYNLITRCKNHYQMHRIVQAAKLYSNNNKFTLQSMDKHRTGLQRITLFSKGSLVEITFEEIINSLCQLMEETPTSSDNVKNLGTIFYNRALAAIETTSSTLEWGILFLSQFPEVQKRLQAEIDEVIGNVKCPV</sequence>